<dbReference type="GeneID" id="37029284"/>
<gene>
    <name evidence="6" type="ORF">BDZ90DRAFT_244315</name>
</gene>
<evidence type="ECO:0000313" key="6">
    <source>
        <dbReference type="EMBL" id="PWN24815.1"/>
    </source>
</evidence>
<evidence type="ECO:0000256" key="1">
    <source>
        <dbReference type="ARBA" id="ARBA00004370"/>
    </source>
</evidence>
<evidence type="ECO:0008006" key="8">
    <source>
        <dbReference type="Google" id="ProtNLM"/>
    </source>
</evidence>
<feature type="transmembrane region" description="Helical" evidence="5">
    <location>
        <begin position="106"/>
        <end position="123"/>
    </location>
</feature>
<reference evidence="6 7" key="1">
    <citation type="journal article" date="2018" name="Mol. Biol. Evol.">
        <title>Broad Genomic Sampling Reveals a Smut Pathogenic Ancestry of the Fungal Clade Ustilaginomycotina.</title>
        <authorList>
            <person name="Kijpornyongpan T."/>
            <person name="Mondo S.J."/>
            <person name="Barry K."/>
            <person name="Sandor L."/>
            <person name="Lee J."/>
            <person name="Lipzen A."/>
            <person name="Pangilinan J."/>
            <person name="LaButti K."/>
            <person name="Hainaut M."/>
            <person name="Henrissat B."/>
            <person name="Grigoriev I.V."/>
            <person name="Spatafora J.W."/>
            <person name="Aime M.C."/>
        </authorList>
    </citation>
    <scope>NUCLEOTIDE SEQUENCE [LARGE SCALE GENOMIC DNA]</scope>
    <source>
        <strain evidence="6 7">MCA 5214</strain>
    </source>
</reference>
<protein>
    <recommendedName>
        <fullName evidence="8">Membrane-associated proteins in eicosanoid and glutathione metabolism</fullName>
    </recommendedName>
</protein>
<dbReference type="Proteomes" id="UP000245884">
    <property type="component" value="Unassembled WGS sequence"/>
</dbReference>
<dbReference type="OrthoDB" id="2122304at2759"/>
<dbReference type="GO" id="GO:0016020">
    <property type="term" value="C:membrane"/>
    <property type="evidence" value="ECO:0007669"/>
    <property type="project" value="UniProtKB-SubCell"/>
</dbReference>
<evidence type="ECO:0000256" key="5">
    <source>
        <dbReference type="SAM" id="Phobius"/>
    </source>
</evidence>
<evidence type="ECO:0000256" key="4">
    <source>
        <dbReference type="ARBA" id="ARBA00023136"/>
    </source>
</evidence>
<dbReference type="Gene3D" id="1.20.120.550">
    <property type="entry name" value="Membrane associated eicosanoid/glutathione metabolism-like domain"/>
    <property type="match status" value="1"/>
</dbReference>
<evidence type="ECO:0000256" key="2">
    <source>
        <dbReference type="ARBA" id="ARBA00022692"/>
    </source>
</evidence>
<feature type="transmembrane region" description="Helical" evidence="5">
    <location>
        <begin position="135"/>
        <end position="155"/>
    </location>
</feature>
<dbReference type="PANTHER" id="PTHR35371">
    <property type="entry name" value="INNER MEMBRANE PROTEIN"/>
    <property type="match status" value="1"/>
</dbReference>
<name>A0A316UNS4_9BASI</name>
<dbReference type="EMBL" id="KZ819679">
    <property type="protein sequence ID" value="PWN24815.1"/>
    <property type="molecule type" value="Genomic_DNA"/>
</dbReference>
<keyword evidence="7" id="KW-1185">Reference proteome</keyword>
<evidence type="ECO:0000313" key="7">
    <source>
        <dbReference type="Proteomes" id="UP000245884"/>
    </source>
</evidence>
<keyword evidence="2 5" id="KW-0812">Transmembrane</keyword>
<evidence type="ECO:0000256" key="3">
    <source>
        <dbReference type="ARBA" id="ARBA00022989"/>
    </source>
</evidence>
<dbReference type="Pfam" id="PF01124">
    <property type="entry name" value="MAPEG"/>
    <property type="match status" value="1"/>
</dbReference>
<dbReference type="PANTHER" id="PTHR35371:SF1">
    <property type="entry name" value="BLR7753 PROTEIN"/>
    <property type="match status" value="1"/>
</dbReference>
<dbReference type="InterPro" id="IPR023352">
    <property type="entry name" value="MAPEG-like_dom_sf"/>
</dbReference>
<comment type="subcellular location">
    <subcellularLocation>
        <location evidence="1">Membrane</location>
    </subcellularLocation>
</comment>
<feature type="transmembrane region" description="Helical" evidence="5">
    <location>
        <begin position="20"/>
        <end position="40"/>
    </location>
</feature>
<accession>A0A316UNS4</accession>
<dbReference type="SUPFAM" id="SSF161084">
    <property type="entry name" value="MAPEG domain-like"/>
    <property type="match status" value="1"/>
</dbReference>
<dbReference type="AlphaFoldDB" id="A0A316UNS4"/>
<keyword evidence="3 5" id="KW-1133">Transmembrane helix</keyword>
<organism evidence="6 7">
    <name type="scientific">Jaminaea rosea</name>
    <dbReference type="NCBI Taxonomy" id="1569628"/>
    <lineage>
        <taxon>Eukaryota</taxon>
        <taxon>Fungi</taxon>
        <taxon>Dikarya</taxon>
        <taxon>Basidiomycota</taxon>
        <taxon>Ustilaginomycotina</taxon>
        <taxon>Exobasidiomycetes</taxon>
        <taxon>Microstromatales</taxon>
        <taxon>Microstromatales incertae sedis</taxon>
        <taxon>Jaminaea</taxon>
    </lineage>
</organism>
<dbReference type="RefSeq" id="XP_025359427.1">
    <property type="nucleotide sequence ID" value="XM_025507461.1"/>
</dbReference>
<dbReference type="InterPro" id="IPR001129">
    <property type="entry name" value="Membr-assoc_MAPEG"/>
</dbReference>
<sequence>MDSLQSTLVSLTGLRNISLLVVPALWVNSIAAHFYAVSLTRGRFTNSSPRDYLSSIQKKEKKTSTDLKFIRAEAAQQNGFENLPFAAAAFVAGIVAKLPVAELNSWALLYLISRVVYNLLYINTTSESLSNARSVVFVGGIGILFKIFISSAIALNKLA</sequence>
<feature type="transmembrane region" description="Helical" evidence="5">
    <location>
        <begin position="83"/>
        <end position="100"/>
    </location>
</feature>
<keyword evidence="4 5" id="KW-0472">Membrane</keyword>
<proteinExistence type="predicted"/>